<feature type="transmembrane region" description="Helical" evidence="5">
    <location>
        <begin position="80"/>
        <end position="103"/>
    </location>
</feature>
<keyword evidence="4 5" id="KW-0472">Membrane</keyword>
<dbReference type="Gene3D" id="3.30.750.24">
    <property type="entry name" value="STAS domain"/>
    <property type="match status" value="1"/>
</dbReference>
<dbReference type="CDD" id="cd07042">
    <property type="entry name" value="STAS_SulP_like_sulfate_transporter"/>
    <property type="match status" value="1"/>
</dbReference>
<evidence type="ECO:0000256" key="4">
    <source>
        <dbReference type="ARBA" id="ARBA00023136"/>
    </source>
</evidence>
<dbReference type="SUPFAM" id="SSF52091">
    <property type="entry name" value="SpoIIaa-like"/>
    <property type="match status" value="1"/>
</dbReference>
<evidence type="ECO:0000313" key="7">
    <source>
        <dbReference type="Proteomes" id="UP000079169"/>
    </source>
</evidence>
<feature type="transmembrane region" description="Helical" evidence="5">
    <location>
        <begin position="201"/>
        <end position="221"/>
    </location>
</feature>
<evidence type="ECO:0000256" key="3">
    <source>
        <dbReference type="ARBA" id="ARBA00022989"/>
    </source>
</evidence>
<dbReference type="Pfam" id="PF00916">
    <property type="entry name" value="Sulfate_transp"/>
    <property type="match status" value="3"/>
</dbReference>
<gene>
    <name evidence="8" type="primary">LOC103516546</name>
</gene>
<dbReference type="GO" id="GO:0055085">
    <property type="term" value="P:transmembrane transport"/>
    <property type="evidence" value="ECO:0007669"/>
    <property type="project" value="InterPro"/>
</dbReference>
<evidence type="ECO:0000256" key="5">
    <source>
        <dbReference type="SAM" id="Phobius"/>
    </source>
</evidence>
<organism evidence="7 8">
    <name type="scientific">Diaphorina citri</name>
    <name type="common">Asian citrus psyllid</name>
    <dbReference type="NCBI Taxonomy" id="121845"/>
    <lineage>
        <taxon>Eukaryota</taxon>
        <taxon>Metazoa</taxon>
        <taxon>Ecdysozoa</taxon>
        <taxon>Arthropoda</taxon>
        <taxon>Hexapoda</taxon>
        <taxon>Insecta</taxon>
        <taxon>Pterygota</taxon>
        <taxon>Neoptera</taxon>
        <taxon>Paraneoptera</taxon>
        <taxon>Hemiptera</taxon>
        <taxon>Sternorrhyncha</taxon>
        <taxon>Psylloidea</taxon>
        <taxon>Psyllidae</taxon>
        <taxon>Diaphorininae</taxon>
        <taxon>Diaphorina</taxon>
    </lineage>
</organism>
<feature type="transmembrane region" description="Helical" evidence="5">
    <location>
        <begin position="644"/>
        <end position="673"/>
    </location>
</feature>
<sequence length="856" mass="93611">MAYSILAGVPPIVGIYMAFFPVFIYMLMGTSKHLSMGTFSVICMMTSKSVIMYADPKFLNPDHVIGQNSSSQNGSVPVNVISTGLTPVQVASAVCLIVGIWHVKSFIPRFLPGMAYSILAGVPPIVGIYMAFFPVFIYMLMGTSKHLSMGTFSVICMMTSKSVIMYADPKFLNPDHVIGQNSSSQNGSVPVNVISTGLTPVQVASAVCLIVGVWHVILGFFKLGSLSVLMSDSMISGFTSGTAFIVISSQIKHVFGIALPRHSGPLKVILHFGVACLQLSKSSRITTTTSKDGVVEWCKSQFSDTQCCNPFSWLVQLFPILDWLPKYKWKSDLSQDIVSGVTIAVVHIPQGVVEWCKSQFSDTQCCNPFSWLVQLFPILDWLPKYKWKSDLSQDIVSGVTIAVVHIPQENDFCKASSKFGLKENYHITTVGYIPTGFPVPEVPPLWLLPKLIVDGLVIAIIAFSINISMASILAKKMKYKIDSNQELLASGFSNIFASFFSCVPFAASLSRSLIQLQTGGQTQLASGISCGCLAIVLLYVGPFFQPLPHGFSNIFASFFSCVPFAASLSRSLIQLQTGGQTQLASGVSCGCLAIVLLYVGPFFQPLPHCVLTAIVIVAMKGMVMQMQDFVTYWRESTMEGIVWGVTFLSVVLLDIDYGLCIGICLSLACVIFMSQKVLVTKLGRIFTTDIYVESNRYQSALEIPGVIILRILGGINFVNKEKVVKKIHKAITSTKNYETSYVIVDMMAVSNVDSSTVKAFLQLHKDLKTQEITLKLVQLTEPVQKVFERCNFFKEFPETCLFPTIHDAVLDSLPGNNNNARLTVLSDQSSYSNLSDIVTLGSATTLDNLVKCSSKL</sequence>
<dbReference type="AlphaFoldDB" id="A0A3Q0J8E9"/>
<feature type="transmembrane region" description="Helical" evidence="5">
    <location>
        <begin position="526"/>
        <end position="544"/>
    </location>
</feature>
<feature type="transmembrane region" description="Helical" evidence="5">
    <location>
        <begin position="115"/>
        <end position="141"/>
    </location>
</feature>
<feature type="transmembrane region" description="Helical" evidence="5">
    <location>
        <begin position="494"/>
        <end position="514"/>
    </location>
</feature>
<evidence type="ECO:0000256" key="2">
    <source>
        <dbReference type="ARBA" id="ARBA00022692"/>
    </source>
</evidence>
<keyword evidence="2 5" id="KW-0812">Transmembrane</keyword>
<dbReference type="InterPro" id="IPR002645">
    <property type="entry name" value="STAS_dom"/>
</dbReference>
<feature type="transmembrane region" description="Helical" evidence="5">
    <location>
        <begin position="550"/>
        <end position="569"/>
    </location>
</feature>
<dbReference type="PANTHER" id="PTHR11814">
    <property type="entry name" value="SULFATE TRANSPORTER"/>
    <property type="match status" value="1"/>
</dbReference>
<comment type="subcellular location">
    <subcellularLocation>
        <location evidence="1">Membrane</location>
        <topology evidence="1">Multi-pass membrane protein</topology>
    </subcellularLocation>
</comment>
<dbReference type="InterPro" id="IPR011547">
    <property type="entry name" value="SLC26A/SulP_dom"/>
</dbReference>
<dbReference type="InterPro" id="IPR036513">
    <property type="entry name" value="STAS_dom_sf"/>
</dbReference>
<dbReference type="PROSITE" id="PS50801">
    <property type="entry name" value="STAS"/>
    <property type="match status" value="1"/>
</dbReference>
<keyword evidence="7" id="KW-1185">Reference proteome</keyword>
<feature type="domain" description="STAS" evidence="6">
    <location>
        <begin position="696"/>
        <end position="812"/>
    </location>
</feature>
<dbReference type="InterPro" id="IPR001902">
    <property type="entry name" value="SLC26A/SulP_fam"/>
</dbReference>
<dbReference type="Proteomes" id="UP000079169">
    <property type="component" value="Unplaced"/>
</dbReference>
<dbReference type="RefSeq" id="XP_026684711.1">
    <property type="nucleotide sequence ID" value="XM_026828910.1"/>
</dbReference>
<feature type="transmembrane region" description="Helical" evidence="5">
    <location>
        <begin position="605"/>
        <end position="623"/>
    </location>
</feature>
<reference evidence="8" key="1">
    <citation type="submission" date="2025-08" db="UniProtKB">
        <authorList>
            <consortium name="RefSeq"/>
        </authorList>
    </citation>
    <scope>IDENTIFICATION</scope>
</reference>
<accession>A0A3Q0J8E9</accession>
<dbReference type="PaxDb" id="121845-A0A3Q0J8E9"/>
<dbReference type="KEGG" id="dci:103516546"/>
<proteinExistence type="predicted"/>
<feature type="transmembrane region" description="Helical" evidence="5">
    <location>
        <begin position="6"/>
        <end position="27"/>
    </location>
</feature>
<evidence type="ECO:0000313" key="8">
    <source>
        <dbReference type="RefSeq" id="XP_026684711.1"/>
    </source>
</evidence>
<dbReference type="GeneID" id="103516546"/>
<dbReference type="Pfam" id="PF01740">
    <property type="entry name" value="STAS"/>
    <property type="match status" value="1"/>
</dbReference>
<dbReference type="GO" id="GO:0016020">
    <property type="term" value="C:membrane"/>
    <property type="evidence" value="ECO:0007669"/>
    <property type="project" value="UniProtKB-SubCell"/>
</dbReference>
<protein>
    <submittedName>
        <fullName evidence="8">Sulfate transporter-like</fullName>
    </submittedName>
</protein>
<evidence type="ECO:0000259" key="6">
    <source>
        <dbReference type="PROSITE" id="PS50801"/>
    </source>
</evidence>
<feature type="transmembrane region" description="Helical" evidence="5">
    <location>
        <begin position="451"/>
        <end position="474"/>
    </location>
</feature>
<evidence type="ECO:0000256" key="1">
    <source>
        <dbReference type="ARBA" id="ARBA00004141"/>
    </source>
</evidence>
<dbReference type="STRING" id="121845.A0A3Q0J8E9"/>
<feature type="transmembrane region" description="Helical" evidence="5">
    <location>
        <begin position="581"/>
        <end position="599"/>
    </location>
</feature>
<name>A0A3Q0J8E9_DIACI</name>
<keyword evidence="3 5" id="KW-1133">Transmembrane helix</keyword>